<dbReference type="OrthoDB" id="7465404at2759"/>
<dbReference type="AlphaFoldDB" id="A0A4Z2GFL2"/>
<keyword evidence="2" id="KW-1185">Reference proteome</keyword>
<gene>
    <name evidence="1" type="ORF">EYF80_037862</name>
</gene>
<name>A0A4Z2GFL2_9TELE</name>
<accession>A0A4Z2GFL2</accession>
<organism evidence="1 2">
    <name type="scientific">Liparis tanakae</name>
    <name type="common">Tanaka's snailfish</name>
    <dbReference type="NCBI Taxonomy" id="230148"/>
    <lineage>
        <taxon>Eukaryota</taxon>
        <taxon>Metazoa</taxon>
        <taxon>Chordata</taxon>
        <taxon>Craniata</taxon>
        <taxon>Vertebrata</taxon>
        <taxon>Euteleostomi</taxon>
        <taxon>Actinopterygii</taxon>
        <taxon>Neopterygii</taxon>
        <taxon>Teleostei</taxon>
        <taxon>Neoteleostei</taxon>
        <taxon>Acanthomorphata</taxon>
        <taxon>Eupercaria</taxon>
        <taxon>Perciformes</taxon>
        <taxon>Cottioidei</taxon>
        <taxon>Cottales</taxon>
        <taxon>Liparidae</taxon>
        <taxon>Liparis</taxon>
    </lineage>
</organism>
<evidence type="ECO:0000313" key="2">
    <source>
        <dbReference type="Proteomes" id="UP000314294"/>
    </source>
</evidence>
<protein>
    <submittedName>
        <fullName evidence="1">Uncharacterized protein</fullName>
    </submittedName>
</protein>
<comment type="caution">
    <text evidence="1">The sequence shown here is derived from an EMBL/GenBank/DDBJ whole genome shotgun (WGS) entry which is preliminary data.</text>
</comment>
<sequence>MASSLRMRCLKPMRPRFRFLSAMLKPAGEKLVWATHHVEVQSVDADAGVILDTQIDVFLDTKAEVSEKTGVCPVSCSSTLAARVSLSPLSPTQMFRQSLRMRSSLMGFSFFSPCSCGARDEETQ</sequence>
<dbReference type="Proteomes" id="UP000314294">
    <property type="component" value="Unassembled WGS sequence"/>
</dbReference>
<reference evidence="1 2" key="1">
    <citation type="submission" date="2019-03" db="EMBL/GenBank/DDBJ databases">
        <title>First draft genome of Liparis tanakae, snailfish: a comprehensive survey of snailfish specific genes.</title>
        <authorList>
            <person name="Kim W."/>
            <person name="Song I."/>
            <person name="Jeong J.-H."/>
            <person name="Kim D."/>
            <person name="Kim S."/>
            <person name="Ryu S."/>
            <person name="Song J.Y."/>
            <person name="Lee S.K."/>
        </authorList>
    </citation>
    <scope>NUCLEOTIDE SEQUENCE [LARGE SCALE GENOMIC DNA]</scope>
    <source>
        <tissue evidence="1">Muscle</tissue>
    </source>
</reference>
<dbReference type="EMBL" id="SRLO01000565">
    <property type="protein sequence ID" value="TNN51955.1"/>
    <property type="molecule type" value="Genomic_DNA"/>
</dbReference>
<evidence type="ECO:0000313" key="1">
    <source>
        <dbReference type="EMBL" id="TNN51955.1"/>
    </source>
</evidence>
<proteinExistence type="predicted"/>